<dbReference type="PANTHER" id="PTHR46590">
    <property type="entry name" value="PHOSPHATIDYLINOSITOL TRANSFER PROTEIN CSR1-RELATED"/>
    <property type="match status" value="1"/>
</dbReference>
<dbReference type="CDD" id="cd00170">
    <property type="entry name" value="SEC14"/>
    <property type="match status" value="1"/>
</dbReference>
<dbReference type="SMART" id="SM00516">
    <property type="entry name" value="SEC14"/>
    <property type="match status" value="1"/>
</dbReference>
<dbReference type="SUPFAM" id="SSF46938">
    <property type="entry name" value="CRAL/TRIO N-terminal domain"/>
    <property type="match status" value="1"/>
</dbReference>
<dbReference type="InterPro" id="IPR036865">
    <property type="entry name" value="CRAL-TRIO_dom_sf"/>
</dbReference>
<feature type="domain" description="CRAL-TRIO" evidence="2">
    <location>
        <begin position="189"/>
        <end position="348"/>
    </location>
</feature>
<feature type="compositionally biased region" description="Low complexity" evidence="1">
    <location>
        <begin position="78"/>
        <end position="90"/>
    </location>
</feature>
<keyword evidence="4" id="KW-1185">Reference proteome</keyword>
<dbReference type="InterPro" id="IPR036273">
    <property type="entry name" value="CRAL/TRIO_N_dom_sf"/>
</dbReference>
<accession>A0AAN7STV7</accession>
<evidence type="ECO:0000313" key="4">
    <source>
        <dbReference type="Proteomes" id="UP001309876"/>
    </source>
</evidence>
<dbReference type="InterPro" id="IPR052432">
    <property type="entry name" value="PITP/CRAL-TRIO"/>
</dbReference>
<protein>
    <submittedName>
        <fullName evidence="3">Phosphatidylinositol transfer protein csr1</fullName>
    </submittedName>
</protein>
<reference evidence="3 4" key="1">
    <citation type="submission" date="2023-08" db="EMBL/GenBank/DDBJ databases">
        <title>Black Yeasts Isolated from many extreme environments.</title>
        <authorList>
            <person name="Coleine C."/>
            <person name="Stajich J.E."/>
            <person name="Selbmann L."/>
        </authorList>
    </citation>
    <scope>NUCLEOTIDE SEQUENCE [LARGE SCALE GENOMIC DNA]</scope>
    <source>
        <strain evidence="3 4">CCFEE 5910</strain>
    </source>
</reference>
<feature type="region of interest" description="Disordered" evidence="1">
    <location>
        <begin position="448"/>
        <end position="468"/>
    </location>
</feature>
<dbReference type="Gene3D" id="3.40.525.10">
    <property type="entry name" value="CRAL-TRIO lipid binding domain"/>
    <property type="match status" value="1"/>
</dbReference>
<evidence type="ECO:0000256" key="1">
    <source>
        <dbReference type="SAM" id="MobiDB-lite"/>
    </source>
</evidence>
<sequence>MASPPGTLGNLSAEQEQRLKEFWAITLKTFGIQDPSDIGSAGSARPITPADAPAPVESESAKKKEKHGLFHRKHKDNSSTSSSPGIGSSNDPEDKYGQTRDLQAILAAAKPEDLRASFWSMVKNDHPDTLLLRFLRARKWDVQRALAMLVSTMHWRRTEMHVDDDVMFYGEGGALKDSQSSDPNVKREGADFLQQLRLGKSFLHGVDKEGRPLCFVRVRLHRGGEQSERAMERYTVYVIETCRLALTPPVETATVMFDMTNFTMANMDYTPVKFMIKCFEANYPESLGCILIHKAPWIFQGVWKIIRGWLDPVVAAKVHFTNGLDDLSQYVPKSQIIKELGGTEDWEYKYIEPLVDENARMQDTASKARLQQERQERVVEYEKLTFDWIHGQETKPQRNQVAESLRVNYWNLDPIIRARSLYDRTGMIGPDGKVNYYPTQTLKKENLVLGGSSNGVPPSKEASADDVD</sequence>
<feature type="region of interest" description="Disordered" evidence="1">
    <location>
        <begin position="32"/>
        <end position="96"/>
    </location>
</feature>
<proteinExistence type="predicted"/>
<dbReference type="InterPro" id="IPR001251">
    <property type="entry name" value="CRAL-TRIO_dom"/>
</dbReference>
<dbReference type="Pfam" id="PF03765">
    <property type="entry name" value="CRAL_TRIO_N"/>
    <property type="match status" value="1"/>
</dbReference>
<evidence type="ECO:0000313" key="3">
    <source>
        <dbReference type="EMBL" id="KAK5081302.1"/>
    </source>
</evidence>
<dbReference type="InterPro" id="IPR011074">
    <property type="entry name" value="CRAL/TRIO_N_dom"/>
</dbReference>
<evidence type="ECO:0000259" key="2">
    <source>
        <dbReference type="PROSITE" id="PS50191"/>
    </source>
</evidence>
<dbReference type="Pfam" id="PF00650">
    <property type="entry name" value="CRAL_TRIO"/>
    <property type="match status" value="1"/>
</dbReference>
<dbReference type="PANTHER" id="PTHR46590:SF1">
    <property type="entry name" value="PHOSPHATIDYLINOSITOL TRANSFER PROTEIN CSR1"/>
    <property type="match status" value="1"/>
</dbReference>
<dbReference type="SMART" id="SM01100">
    <property type="entry name" value="CRAL_TRIO_N"/>
    <property type="match status" value="1"/>
</dbReference>
<dbReference type="Proteomes" id="UP001309876">
    <property type="component" value="Unassembled WGS sequence"/>
</dbReference>
<organism evidence="3 4">
    <name type="scientific">Lithohypha guttulata</name>
    <dbReference type="NCBI Taxonomy" id="1690604"/>
    <lineage>
        <taxon>Eukaryota</taxon>
        <taxon>Fungi</taxon>
        <taxon>Dikarya</taxon>
        <taxon>Ascomycota</taxon>
        <taxon>Pezizomycotina</taxon>
        <taxon>Eurotiomycetes</taxon>
        <taxon>Chaetothyriomycetidae</taxon>
        <taxon>Chaetothyriales</taxon>
        <taxon>Trichomeriaceae</taxon>
        <taxon>Lithohypha</taxon>
    </lineage>
</organism>
<dbReference type="AlphaFoldDB" id="A0AAN7STV7"/>
<name>A0AAN7STV7_9EURO</name>
<dbReference type="EMBL" id="JAVRRJ010000010">
    <property type="protein sequence ID" value="KAK5081302.1"/>
    <property type="molecule type" value="Genomic_DNA"/>
</dbReference>
<comment type="caution">
    <text evidence="3">The sequence shown here is derived from an EMBL/GenBank/DDBJ whole genome shotgun (WGS) entry which is preliminary data.</text>
</comment>
<gene>
    <name evidence="3" type="primary">CSR1_3</name>
    <name evidence="3" type="ORF">LTR05_008096</name>
</gene>
<feature type="compositionally biased region" description="Basic residues" evidence="1">
    <location>
        <begin position="63"/>
        <end position="75"/>
    </location>
</feature>
<dbReference type="PROSITE" id="PS50191">
    <property type="entry name" value="CRAL_TRIO"/>
    <property type="match status" value="1"/>
</dbReference>
<dbReference type="SUPFAM" id="SSF52087">
    <property type="entry name" value="CRAL/TRIO domain"/>
    <property type="match status" value="1"/>
</dbReference>